<keyword evidence="3" id="KW-0812">Transmembrane</keyword>
<dbReference type="Proteomes" id="UP000229757">
    <property type="component" value="Chromosome"/>
</dbReference>
<dbReference type="EMBL" id="CP011797">
    <property type="protein sequence ID" value="ATX77863.1"/>
    <property type="molecule type" value="Genomic_DNA"/>
</dbReference>
<feature type="region of interest" description="Disordered" evidence="2">
    <location>
        <begin position="326"/>
        <end position="345"/>
    </location>
</feature>
<evidence type="ECO:0000256" key="1">
    <source>
        <dbReference type="SAM" id="Coils"/>
    </source>
</evidence>
<keyword evidence="1" id="KW-0175">Coiled coil</keyword>
<name>A0A2K8KT26_9GAMM</name>
<organism evidence="4 5">
    <name type="scientific">Reinekea forsetii</name>
    <dbReference type="NCBI Taxonomy" id="1336806"/>
    <lineage>
        <taxon>Bacteria</taxon>
        <taxon>Pseudomonadati</taxon>
        <taxon>Pseudomonadota</taxon>
        <taxon>Gammaproteobacteria</taxon>
        <taxon>Oceanospirillales</taxon>
        <taxon>Saccharospirillaceae</taxon>
        <taxon>Reinekea</taxon>
    </lineage>
</organism>
<proteinExistence type="predicted"/>
<evidence type="ECO:0000313" key="4">
    <source>
        <dbReference type="EMBL" id="ATX77863.1"/>
    </source>
</evidence>
<keyword evidence="5" id="KW-1185">Reference proteome</keyword>
<keyword evidence="3" id="KW-1133">Transmembrane helix</keyword>
<accession>A0A2K8KT26</accession>
<evidence type="ECO:0000313" key="5">
    <source>
        <dbReference type="Proteomes" id="UP000229757"/>
    </source>
</evidence>
<evidence type="ECO:0000256" key="3">
    <source>
        <dbReference type="SAM" id="Phobius"/>
    </source>
</evidence>
<feature type="transmembrane region" description="Helical" evidence="3">
    <location>
        <begin position="465"/>
        <end position="486"/>
    </location>
</feature>
<dbReference type="KEGG" id="rfo:REIFOR_02741"/>
<reference evidence="4 5" key="1">
    <citation type="journal article" date="2017" name="Environ. Microbiol.">
        <title>Genomic and physiological analyses of 'Reinekea forsetii' reveal a versatile opportunistic lifestyle during spring algae blooms.</title>
        <authorList>
            <person name="Avci B."/>
            <person name="Hahnke R.L."/>
            <person name="Chafee M."/>
            <person name="Fischer T."/>
            <person name="Gruber-Vodicka H."/>
            <person name="Tegetmeyer H.E."/>
            <person name="Harder J."/>
            <person name="Fuchs B.M."/>
            <person name="Amann R.I."/>
            <person name="Teeling H."/>
        </authorList>
    </citation>
    <scope>NUCLEOTIDE SEQUENCE [LARGE SCALE GENOMIC DNA]</scope>
    <source>
        <strain evidence="4 5">Hel1_31_D35</strain>
    </source>
</reference>
<protein>
    <recommendedName>
        <fullName evidence="6">Polysaccharide chain length determinant N-terminal domain-containing protein</fullName>
    </recommendedName>
</protein>
<keyword evidence="3" id="KW-0472">Membrane</keyword>
<gene>
    <name evidence="4" type="ORF">REIFOR_02741</name>
</gene>
<dbReference type="AlphaFoldDB" id="A0A2K8KT26"/>
<evidence type="ECO:0008006" key="6">
    <source>
        <dbReference type="Google" id="ProtNLM"/>
    </source>
</evidence>
<sequence length="501" mass="54819">MIQNTPTSYSDEIDLRDILWPLWLGKWRILLWGLIFSLGTVIYQLGGLSWEKSSSAQMQVHFNFDGAETGLYPNRTKFSPLEILSGPVLRQVYARHVDPAVSFDDFSAALTMAPGFAGASRLDGVIANLAAQDKGLSVAEFNEAIAAYSQTLSQSARINSTLLLDLSLVNGNMAKASQILSDIPDTWATQAIKNRGVLNQIQPTLSSQIITAEEQDLLIKVNILSDTHKVLSKITNDYINSPLLNDIADPSSGYKLSDLEHLLGTEGKYRIAILKEIVIKSGVGADSEIWNKGFREARLAELERQRDSLERMVTVYNDALIQFSQQDDSQAQTGPGQSQTSPQIYSPQYSNDLVNTLLQLGSKMADPEYRKELLEKKIDFSSDLESVISEIEFYQSESDGKSAALDSTKISQLITDSSAKMAGLNDALTGIIQVANNSSLSDNGQLYDLLGSIVEVNSSNLSSRLLLKLILAFMMGSAVGVFVIFLRRVTAPTSTVDVLGS</sequence>
<feature type="coiled-coil region" evidence="1">
    <location>
        <begin position="292"/>
        <end position="319"/>
    </location>
</feature>
<feature type="transmembrane region" description="Helical" evidence="3">
    <location>
        <begin position="29"/>
        <end position="50"/>
    </location>
</feature>
<evidence type="ECO:0000256" key="2">
    <source>
        <dbReference type="SAM" id="MobiDB-lite"/>
    </source>
</evidence>